<gene>
    <name evidence="3" type="ORF">OESDEN_10052</name>
</gene>
<feature type="transmembrane region" description="Helical" evidence="2">
    <location>
        <begin position="16"/>
        <end position="44"/>
    </location>
</feature>
<keyword evidence="4" id="KW-1185">Reference proteome</keyword>
<feature type="region of interest" description="Disordered" evidence="1">
    <location>
        <begin position="115"/>
        <end position="163"/>
    </location>
</feature>
<evidence type="ECO:0000313" key="4">
    <source>
        <dbReference type="Proteomes" id="UP000053660"/>
    </source>
</evidence>
<evidence type="ECO:0000256" key="2">
    <source>
        <dbReference type="SAM" id="Phobius"/>
    </source>
</evidence>
<dbReference type="AlphaFoldDB" id="A0A0B1T416"/>
<sequence>MKVVTTTDDWWSQFTAFLLTTASVYIVEMGLFLIGLVFYHFCIFMPRVRRKLYKEPTTEASKSLMRISGMLPVIGEVDKTQIDEDDEDRDDLTQKEVDGIDPLLAEVHKKRKKLHLDVHQEASTPPSSLRDDDTTPTALTPSTFVPPKKSLHTSKRKSERLEE</sequence>
<proteinExistence type="predicted"/>
<keyword evidence="2" id="KW-0472">Membrane</keyword>
<reference evidence="3 4" key="1">
    <citation type="submission" date="2014-03" db="EMBL/GenBank/DDBJ databases">
        <title>Draft genome of the hookworm Oesophagostomum dentatum.</title>
        <authorList>
            <person name="Mitreva M."/>
        </authorList>
    </citation>
    <scope>NUCLEOTIDE SEQUENCE [LARGE SCALE GENOMIC DNA]</scope>
    <source>
        <strain evidence="3 4">OD-Hann</strain>
    </source>
</reference>
<organism evidence="3 4">
    <name type="scientific">Oesophagostomum dentatum</name>
    <name type="common">Nodular worm</name>
    <dbReference type="NCBI Taxonomy" id="61180"/>
    <lineage>
        <taxon>Eukaryota</taxon>
        <taxon>Metazoa</taxon>
        <taxon>Ecdysozoa</taxon>
        <taxon>Nematoda</taxon>
        <taxon>Chromadorea</taxon>
        <taxon>Rhabditida</taxon>
        <taxon>Rhabditina</taxon>
        <taxon>Rhabditomorpha</taxon>
        <taxon>Strongyloidea</taxon>
        <taxon>Strongylidae</taxon>
        <taxon>Oesophagostomum</taxon>
    </lineage>
</organism>
<protein>
    <submittedName>
        <fullName evidence="3">Uncharacterized protein</fullName>
    </submittedName>
</protein>
<feature type="compositionally biased region" description="Basic residues" evidence="1">
    <location>
        <begin position="149"/>
        <end position="163"/>
    </location>
</feature>
<name>A0A0B1T416_OESDE</name>
<evidence type="ECO:0000256" key="1">
    <source>
        <dbReference type="SAM" id="MobiDB-lite"/>
    </source>
</evidence>
<dbReference type="Proteomes" id="UP000053660">
    <property type="component" value="Unassembled WGS sequence"/>
</dbReference>
<dbReference type="EMBL" id="KN553365">
    <property type="protein sequence ID" value="KHJ90110.1"/>
    <property type="molecule type" value="Genomic_DNA"/>
</dbReference>
<keyword evidence="2" id="KW-1133">Transmembrane helix</keyword>
<accession>A0A0B1T416</accession>
<evidence type="ECO:0000313" key="3">
    <source>
        <dbReference type="EMBL" id="KHJ90110.1"/>
    </source>
</evidence>
<dbReference type="OrthoDB" id="5875511at2759"/>
<keyword evidence="2" id="KW-0812">Transmembrane</keyword>